<name>A0A286RG71_9BACT</name>
<dbReference type="InterPro" id="IPR001296">
    <property type="entry name" value="Glyco_trans_1"/>
</dbReference>
<dbReference type="AlphaFoldDB" id="A0A286RG71"/>
<protein>
    <recommendedName>
        <fullName evidence="1">Glycosyl transferase family 1 domain-containing protein</fullName>
    </recommendedName>
</protein>
<reference evidence="2 3" key="1">
    <citation type="journal article" name="Front. Microbiol.">
        <title>Sugar Metabolism of the First Thermophilic Planctomycete Thermogutta terrifontis: Comparative Genomic and Transcriptomic Approaches.</title>
        <authorList>
            <person name="Elcheninov A.G."/>
            <person name="Menzel P."/>
            <person name="Gudbergsdottir S.R."/>
            <person name="Slesarev A.I."/>
            <person name="Kadnikov V.V."/>
            <person name="Krogh A."/>
            <person name="Bonch-Osmolovskaya E.A."/>
            <person name="Peng X."/>
            <person name="Kublanov I.V."/>
        </authorList>
    </citation>
    <scope>NUCLEOTIDE SEQUENCE [LARGE SCALE GENOMIC DNA]</scope>
    <source>
        <strain evidence="2 3">R1</strain>
    </source>
</reference>
<proteinExistence type="predicted"/>
<dbReference type="KEGG" id="ttf:THTE_2359"/>
<keyword evidence="3" id="KW-1185">Reference proteome</keyword>
<evidence type="ECO:0000313" key="3">
    <source>
        <dbReference type="Proteomes" id="UP000215086"/>
    </source>
</evidence>
<accession>A0A286RG71</accession>
<dbReference type="SUPFAM" id="SSF53756">
    <property type="entry name" value="UDP-Glycosyltransferase/glycogen phosphorylase"/>
    <property type="match status" value="1"/>
</dbReference>
<gene>
    <name evidence="2" type="ORF">THTE_2359</name>
</gene>
<dbReference type="PANTHER" id="PTHR12526">
    <property type="entry name" value="GLYCOSYLTRANSFERASE"/>
    <property type="match status" value="1"/>
</dbReference>
<organism evidence="2 3">
    <name type="scientific">Thermogutta terrifontis</name>
    <dbReference type="NCBI Taxonomy" id="1331910"/>
    <lineage>
        <taxon>Bacteria</taxon>
        <taxon>Pseudomonadati</taxon>
        <taxon>Planctomycetota</taxon>
        <taxon>Planctomycetia</taxon>
        <taxon>Pirellulales</taxon>
        <taxon>Thermoguttaceae</taxon>
        <taxon>Thermogutta</taxon>
    </lineage>
</organism>
<dbReference type="EMBL" id="CP018477">
    <property type="protein sequence ID" value="ASV74961.1"/>
    <property type="molecule type" value="Genomic_DNA"/>
</dbReference>
<dbReference type="GO" id="GO:0016757">
    <property type="term" value="F:glycosyltransferase activity"/>
    <property type="evidence" value="ECO:0007669"/>
    <property type="project" value="InterPro"/>
</dbReference>
<feature type="domain" description="Glycosyl transferase family 1" evidence="1">
    <location>
        <begin position="1"/>
        <end position="56"/>
    </location>
</feature>
<sequence length="90" mass="9777">MVVVEAMAHGLPVVVTPGVASHIYVNASGCGLTVDDSVEGLTEGIRKILQADKTKLGQRGREYVQQHLTWQAVADQLELVYCKVAQCRKV</sequence>
<evidence type="ECO:0000259" key="1">
    <source>
        <dbReference type="Pfam" id="PF00534"/>
    </source>
</evidence>
<dbReference type="Proteomes" id="UP000215086">
    <property type="component" value="Chromosome"/>
</dbReference>
<evidence type="ECO:0000313" key="2">
    <source>
        <dbReference type="EMBL" id="ASV74961.1"/>
    </source>
</evidence>
<dbReference type="Gene3D" id="3.40.50.2000">
    <property type="entry name" value="Glycogen Phosphorylase B"/>
    <property type="match status" value="2"/>
</dbReference>
<dbReference type="Pfam" id="PF00534">
    <property type="entry name" value="Glycos_transf_1"/>
    <property type="match status" value="1"/>
</dbReference>